<feature type="binding site" evidence="15">
    <location>
        <position position="75"/>
    </location>
    <ligand>
        <name>Zn(2+)</name>
        <dbReference type="ChEBI" id="CHEBI:29105"/>
        <note>catalytic</note>
    </ligand>
</feature>
<evidence type="ECO:0000256" key="10">
    <source>
        <dbReference type="ARBA" id="ARBA00023002"/>
    </source>
</evidence>
<comment type="catalytic activity">
    <reaction evidence="12">
        <text>2,5-diamino-6-hydroxy-4-(5-phosphoribosylamino)-pyrimidine + H2O + H(+) = 5-amino-6-(5-phospho-D-ribosylamino)uracil + NH4(+)</text>
        <dbReference type="Rhea" id="RHEA:21868"/>
        <dbReference type="ChEBI" id="CHEBI:15377"/>
        <dbReference type="ChEBI" id="CHEBI:15378"/>
        <dbReference type="ChEBI" id="CHEBI:28938"/>
        <dbReference type="ChEBI" id="CHEBI:58453"/>
        <dbReference type="ChEBI" id="CHEBI:58614"/>
        <dbReference type="EC" id="3.5.4.26"/>
    </reaction>
</comment>
<dbReference type="PROSITE" id="PS51747">
    <property type="entry name" value="CYT_DCMP_DEAMINASES_2"/>
    <property type="match status" value="1"/>
</dbReference>
<keyword evidence="18" id="KW-1185">Reference proteome</keyword>
<keyword evidence="9 12" id="KW-0521">NADP</keyword>
<feature type="active site" description="Proton donor" evidence="13">
    <location>
        <position position="77"/>
    </location>
</feature>
<proteinExistence type="inferred from homology"/>
<accession>A0A840BTJ0</accession>
<dbReference type="PIRSF" id="PIRSF006769">
    <property type="entry name" value="RibD"/>
    <property type="match status" value="1"/>
</dbReference>
<feature type="binding site" evidence="14">
    <location>
        <position position="208"/>
    </location>
    <ligand>
        <name>substrate</name>
    </ligand>
</feature>
<protein>
    <recommendedName>
        <fullName evidence="12">Riboflavin biosynthesis protein RibD</fullName>
    </recommendedName>
    <domain>
        <recommendedName>
            <fullName evidence="12">Diaminohydroxyphosphoribosylaminopyrimidine deaminase</fullName>
            <shortName evidence="12">DRAP deaminase</shortName>
            <ecNumber evidence="12">3.5.4.26</ecNumber>
        </recommendedName>
        <alternativeName>
            <fullName evidence="12">Riboflavin-specific deaminase</fullName>
        </alternativeName>
    </domain>
    <domain>
        <recommendedName>
            <fullName evidence="12">5-amino-6-(5-phosphoribosylamino)uracil reductase</fullName>
            <ecNumber evidence="12">1.1.1.193</ecNumber>
        </recommendedName>
        <alternativeName>
            <fullName evidence="12">HTP reductase</fullName>
        </alternativeName>
    </domain>
</protein>
<evidence type="ECO:0000256" key="14">
    <source>
        <dbReference type="PIRSR" id="PIRSR006769-2"/>
    </source>
</evidence>
<keyword evidence="6 12" id="KW-0686">Riboflavin biosynthesis</keyword>
<keyword evidence="11" id="KW-0511">Multifunctional enzyme</keyword>
<evidence type="ECO:0000256" key="15">
    <source>
        <dbReference type="PIRSR" id="PIRSR006769-3"/>
    </source>
</evidence>
<evidence type="ECO:0000313" key="17">
    <source>
        <dbReference type="EMBL" id="MBB4015903.1"/>
    </source>
</evidence>
<evidence type="ECO:0000256" key="8">
    <source>
        <dbReference type="ARBA" id="ARBA00022833"/>
    </source>
</evidence>
<evidence type="ECO:0000256" key="7">
    <source>
        <dbReference type="ARBA" id="ARBA00022723"/>
    </source>
</evidence>
<evidence type="ECO:0000256" key="3">
    <source>
        <dbReference type="ARBA" id="ARBA00004910"/>
    </source>
</evidence>
<feature type="binding site" evidence="15">
    <location>
        <position position="100"/>
    </location>
    <ligand>
        <name>Zn(2+)</name>
        <dbReference type="ChEBI" id="CHEBI:29105"/>
        <note>catalytic</note>
    </ligand>
</feature>
<dbReference type="GO" id="GO:0008835">
    <property type="term" value="F:diaminohydroxyphosphoribosylaminopyrimidine deaminase activity"/>
    <property type="evidence" value="ECO:0007669"/>
    <property type="project" value="UniProtKB-EC"/>
</dbReference>
<feature type="binding site" evidence="14">
    <location>
        <position position="179"/>
    </location>
    <ligand>
        <name>NADP(+)</name>
        <dbReference type="ChEBI" id="CHEBI:58349"/>
    </ligand>
</feature>
<organism evidence="17 18">
    <name type="scientific">Chelatococcus caeni</name>
    <dbReference type="NCBI Taxonomy" id="1348468"/>
    <lineage>
        <taxon>Bacteria</taxon>
        <taxon>Pseudomonadati</taxon>
        <taxon>Pseudomonadota</taxon>
        <taxon>Alphaproteobacteria</taxon>
        <taxon>Hyphomicrobiales</taxon>
        <taxon>Chelatococcaceae</taxon>
        <taxon>Chelatococcus</taxon>
    </lineage>
</organism>
<dbReference type="EC" id="1.1.1.193" evidence="12"/>
<dbReference type="GO" id="GO:0008703">
    <property type="term" value="F:5-amino-6-(5-phosphoribosylamino)uracil reductase activity"/>
    <property type="evidence" value="ECO:0007669"/>
    <property type="project" value="UniProtKB-EC"/>
</dbReference>
<name>A0A840BTJ0_9HYPH</name>
<dbReference type="PROSITE" id="PS00903">
    <property type="entry name" value="CYT_DCMP_DEAMINASES_1"/>
    <property type="match status" value="1"/>
</dbReference>
<dbReference type="Gene3D" id="3.40.140.10">
    <property type="entry name" value="Cytidine Deaminase, domain 2"/>
    <property type="match status" value="1"/>
</dbReference>
<dbReference type="UniPathway" id="UPA00275">
    <property type="reaction ID" value="UER00401"/>
</dbReference>
<evidence type="ECO:0000256" key="11">
    <source>
        <dbReference type="ARBA" id="ARBA00023268"/>
    </source>
</evidence>
<comment type="cofactor">
    <cofactor evidence="12 15">
        <name>Zn(2+)</name>
        <dbReference type="ChEBI" id="CHEBI:29105"/>
    </cofactor>
    <text evidence="12 15">Binds 1 zinc ion.</text>
</comment>
<keyword evidence="10 12" id="KW-0560">Oxidoreductase</keyword>
<evidence type="ECO:0000256" key="12">
    <source>
        <dbReference type="PIRNR" id="PIRNR006769"/>
    </source>
</evidence>
<comment type="catalytic activity">
    <reaction evidence="12">
        <text>5-amino-6-(5-phospho-D-ribitylamino)uracil + NADP(+) = 5-amino-6-(5-phospho-D-ribosylamino)uracil + NADPH + H(+)</text>
        <dbReference type="Rhea" id="RHEA:17845"/>
        <dbReference type="ChEBI" id="CHEBI:15378"/>
        <dbReference type="ChEBI" id="CHEBI:57783"/>
        <dbReference type="ChEBI" id="CHEBI:58349"/>
        <dbReference type="ChEBI" id="CHEBI:58421"/>
        <dbReference type="ChEBI" id="CHEBI:58453"/>
        <dbReference type="EC" id="1.1.1.193"/>
    </reaction>
</comment>
<feature type="binding site" evidence="14">
    <location>
        <position position="247"/>
    </location>
    <ligand>
        <name>NADP(+)</name>
        <dbReference type="ChEBI" id="CHEBI:58349"/>
    </ligand>
</feature>
<dbReference type="InterPro" id="IPR024072">
    <property type="entry name" value="DHFR-like_dom_sf"/>
</dbReference>
<dbReference type="Proteomes" id="UP000577362">
    <property type="component" value="Unassembled WGS sequence"/>
</dbReference>
<feature type="binding site" evidence="14">
    <location>
        <position position="220"/>
    </location>
    <ligand>
        <name>NADP(+)</name>
        <dbReference type="ChEBI" id="CHEBI:58349"/>
    </ligand>
</feature>
<dbReference type="InterPro" id="IPR016193">
    <property type="entry name" value="Cytidine_deaminase-like"/>
</dbReference>
<comment type="pathway">
    <text evidence="3 12">Cofactor biosynthesis; riboflavin biosynthesis; 5-amino-6-(D-ribitylamino)uracil from GTP: step 3/4.</text>
</comment>
<dbReference type="PANTHER" id="PTHR38011">
    <property type="entry name" value="DIHYDROFOLATE REDUCTASE FAMILY PROTEIN (AFU_ORTHOLOGUE AFUA_8G06820)"/>
    <property type="match status" value="1"/>
</dbReference>
<dbReference type="Pfam" id="PF01872">
    <property type="entry name" value="RibD_C"/>
    <property type="match status" value="1"/>
</dbReference>
<evidence type="ECO:0000256" key="4">
    <source>
        <dbReference type="ARBA" id="ARBA00005259"/>
    </source>
</evidence>
<evidence type="ECO:0000256" key="13">
    <source>
        <dbReference type="PIRSR" id="PIRSR006769-1"/>
    </source>
</evidence>
<sequence length="391" mass="40301">MPGPAAAPEAFSAAPSARSREMLDTGFMTTALALGARNLGHAAPNPSVGAVIVASTAAGPLVVGRGVTHPGGRPHAERVALDRAGEAARGATMYVTLEPCSHHGRTSPCSQAIVEAGIARVVSAIEDADPRVRGQGHAQLRAAGIAVEIGLGEAEAFRQHRGHFLRVTEGRPAVQVKLAQTVDGIAARPGTRLMITGRAANDRVHLMRAHADAIMVGVGTVLADDPQLTVRLPGMDEQSPLRIVVDSALRTPATAELVRTASAWPTWIVATENAPIAAEQVLRAAGVEVMRVAAGPDGRVDLAAMLQLFGSLGLTRILCEGGPALAEALARADLVDEVTLITASHAYDGHEAGIAALGPALAAALAGEGALVRFGEALAGEDHLAFWERTR</sequence>
<feature type="binding site" evidence="14">
    <location>
        <begin position="322"/>
        <end position="328"/>
    </location>
    <ligand>
        <name>NADP(+)</name>
        <dbReference type="ChEBI" id="CHEBI:58349"/>
    </ligand>
</feature>
<evidence type="ECO:0000313" key="18">
    <source>
        <dbReference type="Proteomes" id="UP000577362"/>
    </source>
</evidence>
<dbReference type="GO" id="GO:0008270">
    <property type="term" value="F:zinc ion binding"/>
    <property type="evidence" value="ECO:0007669"/>
    <property type="project" value="InterPro"/>
</dbReference>
<feature type="binding site" evidence="14">
    <location>
        <position position="231"/>
    </location>
    <ligand>
        <name>substrate</name>
    </ligand>
</feature>
<dbReference type="InterPro" id="IPR004794">
    <property type="entry name" value="Eubact_RibD"/>
</dbReference>
<comment type="similarity">
    <text evidence="5 12">In the C-terminal section; belongs to the HTP reductase family.</text>
</comment>
<comment type="pathway">
    <text evidence="2 12">Cofactor biosynthesis; riboflavin biosynthesis; 5-amino-6-(D-ribitylamino)uracil from GTP: step 2/4.</text>
</comment>
<dbReference type="InterPro" id="IPR016192">
    <property type="entry name" value="APOBEC/CMP_deaminase_Zn-bd"/>
</dbReference>
<feature type="binding site" evidence="14">
    <location>
        <position position="320"/>
    </location>
    <ligand>
        <name>substrate</name>
    </ligand>
</feature>
<comment type="function">
    <text evidence="1 12">Converts 2,5-diamino-6-(ribosylamino)-4(3h)-pyrimidinone 5'-phosphate into 5-amino-6-(ribosylamino)-2,4(1h,3h)-pyrimidinedione 5'-phosphate.</text>
</comment>
<keyword evidence="7 12" id="KW-0479">Metal-binding</keyword>
<dbReference type="EC" id="3.5.4.26" evidence="12"/>
<dbReference type="Gene3D" id="3.40.430.10">
    <property type="entry name" value="Dihydrofolate Reductase, subunit A"/>
    <property type="match status" value="1"/>
</dbReference>
<feature type="binding site" evidence="14">
    <location>
        <position position="228"/>
    </location>
    <ligand>
        <name>substrate</name>
    </ligand>
</feature>
<feature type="domain" description="CMP/dCMP-type deaminase" evidence="16">
    <location>
        <begin position="22"/>
        <end position="148"/>
    </location>
</feature>
<dbReference type="InterPro" id="IPR050765">
    <property type="entry name" value="Riboflavin_Biosynth_HTPR"/>
</dbReference>
<dbReference type="NCBIfam" id="TIGR00326">
    <property type="entry name" value="eubact_ribD"/>
    <property type="match status" value="1"/>
</dbReference>
<dbReference type="InterPro" id="IPR002734">
    <property type="entry name" value="RibDG_C"/>
</dbReference>
<comment type="caution">
    <text evidence="17">The sequence shown here is derived from an EMBL/GenBank/DDBJ whole genome shotgun (WGS) entry which is preliminary data.</text>
</comment>
<dbReference type="EMBL" id="JACIEN010000001">
    <property type="protein sequence ID" value="MBB4015903.1"/>
    <property type="molecule type" value="Genomic_DNA"/>
</dbReference>
<evidence type="ECO:0000256" key="5">
    <source>
        <dbReference type="ARBA" id="ARBA00007417"/>
    </source>
</evidence>
<dbReference type="SUPFAM" id="SSF53597">
    <property type="entry name" value="Dihydrofolate reductase-like"/>
    <property type="match status" value="1"/>
</dbReference>
<evidence type="ECO:0000256" key="1">
    <source>
        <dbReference type="ARBA" id="ARBA00002151"/>
    </source>
</evidence>
<evidence type="ECO:0000256" key="2">
    <source>
        <dbReference type="ARBA" id="ARBA00004882"/>
    </source>
</evidence>
<feature type="binding site" evidence="15">
    <location>
        <position position="109"/>
    </location>
    <ligand>
        <name>Zn(2+)</name>
        <dbReference type="ChEBI" id="CHEBI:29105"/>
        <note>catalytic</note>
    </ligand>
</feature>
<gene>
    <name evidence="17" type="ORF">GGR16_000909</name>
</gene>
<dbReference type="PANTHER" id="PTHR38011:SF7">
    <property type="entry name" value="2,5-DIAMINO-6-RIBOSYLAMINO-4(3H)-PYRIMIDINONE 5'-PHOSPHATE REDUCTASE"/>
    <property type="match status" value="1"/>
</dbReference>
<dbReference type="SUPFAM" id="SSF53927">
    <property type="entry name" value="Cytidine deaminase-like"/>
    <property type="match status" value="1"/>
</dbReference>
<dbReference type="Pfam" id="PF00383">
    <property type="entry name" value="dCMP_cyt_deam_1"/>
    <property type="match status" value="1"/>
</dbReference>
<evidence type="ECO:0000256" key="6">
    <source>
        <dbReference type="ARBA" id="ARBA00022619"/>
    </source>
</evidence>
<comment type="similarity">
    <text evidence="4 12">In the N-terminal section; belongs to the cytidine and deoxycytidylate deaminase family.</text>
</comment>
<dbReference type="CDD" id="cd01284">
    <property type="entry name" value="Riboflavin_deaminase-reductase"/>
    <property type="match status" value="1"/>
</dbReference>
<dbReference type="AlphaFoldDB" id="A0A840BTJ0"/>
<keyword evidence="12 17" id="KW-0378">Hydrolase</keyword>
<reference evidence="17 18" key="1">
    <citation type="submission" date="2020-08" db="EMBL/GenBank/DDBJ databases">
        <title>Genomic Encyclopedia of Type Strains, Phase IV (KMG-IV): sequencing the most valuable type-strain genomes for metagenomic binning, comparative biology and taxonomic classification.</title>
        <authorList>
            <person name="Goeker M."/>
        </authorList>
    </citation>
    <scope>NUCLEOTIDE SEQUENCE [LARGE SCALE GENOMIC DNA]</scope>
    <source>
        <strain evidence="17 18">DSM 103737</strain>
    </source>
</reference>
<evidence type="ECO:0000259" key="16">
    <source>
        <dbReference type="PROSITE" id="PS51747"/>
    </source>
</evidence>
<dbReference type="GO" id="GO:0009231">
    <property type="term" value="P:riboflavin biosynthetic process"/>
    <property type="evidence" value="ECO:0007669"/>
    <property type="project" value="UniProtKB-UniPathway"/>
</dbReference>
<evidence type="ECO:0000256" key="9">
    <source>
        <dbReference type="ARBA" id="ARBA00022857"/>
    </source>
</evidence>
<keyword evidence="8 12" id="KW-0862">Zinc</keyword>
<feature type="binding site" evidence="14">
    <location>
        <position position="224"/>
    </location>
    <ligand>
        <name>NADP(+)</name>
        <dbReference type="ChEBI" id="CHEBI:58349"/>
    </ligand>
</feature>
<dbReference type="InterPro" id="IPR002125">
    <property type="entry name" value="CMP_dCMP_dom"/>
</dbReference>